<gene>
    <name evidence="1" type="ORF">CBR64_05825</name>
</gene>
<evidence type="ECO:0000313" key="2">
    <source>
        <dbReference type="Proteomes" id="UP000196228"/>
    </source>
</evidence>
<reference evidence="1 2" key="1">
    <citation type="submission" date="2017-05" db="EMBL/GenBank/DDBJ databases">
        <authorList>
            <person name="Song R."/>
            <person name="Chenine A.L."/>
            <person name="Ruprecht R.M."/>
        </authorList>
    </citation>
    <scope>NUCLEOTIDE SEQUENCE [LARGE SCALE GENOMIC DNA]</scope>
    <source>
        <strain evidence="1 2">PSBB019</strain>
    </source>
</reference>
<sequence>MSDTTPDLPPALRTLVDATNAGDPARFLTAFTDDGFLDDWGRQFRGHDELASWDRTDNIGKRSRFAVTGLRDGATPDEVLLDLTVSGDGYNGPATFTILLRDDLIASLVIS</sequence>
<dbReference type="Proteomes" id="UP000196228">
    <property type="component" value="Chromosome"/>
</dbReference>
<evidence type="ECO:0000313" key="1">
    <source>
        <dbReference type="EMBL" id="ARU53684.1"/>
    </source>
</evidence>
<dbReference type="InterPro" id="IPR032710">
    <property type="entry name" value="NTF2-like_dom_sf"/>
</dbReference>
<dbReference type="Gene3D" id="3.10.450.50">
    <property type="match status" value="1"/>
</dbReference>
<dbReference type="EMBL" id="CP021383">
    <property type="protein sequence ID" value="ARU53684.1"/>
    <property type="molecule type" value="Genomic_DNA"/>
</dbReference>
<accession>A0A1Y0I2H8</accession>
<proteinExistence type="predicted"/>
<dbReference type="SUPFAM" id="SSF54427">
    <property type="entry name" value="NTF2-like"/>
    <property type="match status" value="1"/>
</dbReference>
<dbReference type="OrthoDB" id="8080938at2"/>
<dbReference type="KEGG" id="cceu:CBR64_05825"/>
<organism evidence="1 2">
    <name type="scientific">Cellulosimicrobium cellulans</name>
    <name type="common">Arthrobacter luteus</name>
    <dbReference type="NCBI Taxonomy" id="1710"/>
    <lineage>
        <taxon>Bacteria</taxon>
        <taxon>Bacillati</taxon>
        <taxon>Actinomycetota</taxon>
        <taxon>Actinomycetes</taxon>
        <taxon>Micrococcales</taxon>
        <taxon>Promicromonosporaceae</taxon>
        <taxon>Cellulosimicrobium</taxon>
    </lineage>
</organism>
<name>A0A1Y0I2H8_CELCE</name>
<protein>
    <submittedName>
        <fullName evidence="1">Uncharacterized protein</fullName>
    </submittedName>
</protein>
<dbReference type="AlphaFoldDB" id="A0A1Y0I2H8"/>
<dbReference type="RefSeq" id="WP_087472584.1">
    <property type="nucleotide sequence ID" value="NZ_CP021383.1"/>
</dbReference>